<name>A0A6J1SG60_FRAOC</name>
<dbReference type="GO" id="GO:0031083">
    <property type="term" value="C:BLOC-1 complex"/>
    <property type="evidence" value="ECO:0007669"/>
    <property type="project" value="InterPro"/>
</dbReference>
<dbReference type="RefSeq" id="XP_026279997.1">
    <property type="nucleotide sequence ID" value="XM_026424212.2"/>
</dbReference>
<dbReference type="AlphaFoldDB" id="A0A6J1SG60"/>
<protein>
    <recommendedName>
        <fullName evidence="2">Biogenesis of lysosome-related organelles complex 1 subunit 5</fullName>
    </recommendedName>
</protein>
<evidence type="ECO:0000256" key="2">
    <source>
        <dbReference type="ARBA" id="ARBA00019580"/>
    </source>
</evidence>
<keyword evidence="3" id="KW-1185">Reference proteome</keyword>
<dbReference type="GO" id="GO:0030133">
    <property type="term" value="C:transport vesicle"/>
    <property type="evidence" value="ECO:0007669"/>
    <property type="project" value="InterPro"/>
</dbReference>
<evidence type="ECO:0000313" key="4">
    <source>
        <dbReference type="RefSeq" id="XP_026279997.1"/>
    </source>
</evidence>
<dbReference type="PANTHER" id="PTHR31784">
    <property type="entry name" value="BIOGENESIS OF LYSOSOME-RELATED ORGANELLES COMPLEX 1 SUBUNIT 5"/>
    <property type="match status" value="1"/>
</dbReference>
<dbReference type="GeneID" id="113207584"/>
<dbReference type="Proteomes" id="UP000504606">
    <property type="component" value="Unplaced"/>
</dbReference>
<organism evidence="3 4">
    <name type="scientific">Frankliniella occidentalis</name>
    <name type="common">Western flower thrips</name>
    <name type="synonym">Euthrips occidentalis</name>
    <dbReference type="NCBI Taxonomy" id="133901"/>
    <lineage>
        <taxon>Eukaryota</taxon>
        <taxon>Metazoa</taxon>
        <taxon>Ecdysozoa</taxon>
        <taxon>Arthropoda</taxon>
        <taxon>Hexapoda</taxon>
        <taxon>Insecta</taxon>
        <taxon>Pterygota</taxon>
        <taxon>Neoptera</taxon>
        <taxon>Paraneoptera</taxon>
        <taxon>Thysanoptera</taxon>
        <taxon>Terebrantia</taxon>
        <taxon>Thripoidea</taxon>
        <taxon>Thripidae</taxon>
        <taxon>Frankliniella</taxon>
    </lineage>
</organism>
<sequence>MAAIVKDAGEIWTRLFDHRPYLSGEIKFFLREFEEKRQDREVERLFIVLERVTEIRDSQVDRLKQSGETSLPILNTNLDAALNMCNRMIKSEEEHLADNSLEAKRALRKADWENFISDMAGRCSKVDSTFQEKEGELREFYQDLEAKLYIVK</sequence>
<dbReference type="OrthoDB" id="18964at2759"/>
<dbReference type="CTD" id="4379860"/>
<evidence type="ECO:0000256" key="1">
    <source>
        <dbReference type="ARBA" id="ARBA00010754"/>
    </source>
</evidence>
<gene>
    <name evidence="4" type="primary">LOC113207584</name>
</gene>
<comment type="similarity">
    <text evidence="1">Belongs to the BLOC1S5 family.</text>
</comment>
<dbReference type="Pfam" id="PF14942">
    <property type="entry name" value="Muted"/>
    <property type="match status" value="1"/>
</dbReference>
<dbReference type="PANTHER" id="PTHR31784:SF2">
    <property type="entry name" value="BIOGENESIS OF LYSOSOME-RELATED ORGANELLES COMPLEX 1 SUBUNIT 5"/>
    <property type="match status" value="1"/>
</dbReference>
<dbReference type="KEGG" id="foc:113207584"/>
<proteinExistence type="inferred from homology"/>
<dbReference type="InterPro" id="IPR017243">
    <property type="entry name" value="Bloc1s5"/>
</dbReference>
<reference evidence="4" key="1">
    <citation type="submission" date="2025-08" db="UniProtKB">
        <authorList>
            <consortium name="RefSeq"/>
        </authorList>
    </citation>
    <scope>IDENTIFICATION</scope>
    <source>
        <tissue evidence="4">Whole organism</tissue>
    </source>
</reference>
<evidence type="ECO:0000313" key="3">
    <source>
        <dbReference type="Proteomes" id="UP000504606"/>
    </source>
</evidence>
<accession>A0A6J1SG60</accession>